<dbReference type="AlphaFoldDB" id="A0A418NU01"/>
<feature type="transmembrane region" description="Helical" evidence="1">
    <location>
        <begin position="93"/>
        <end position="113"/>
    </location>
</feature>
<protein>
    <recommendedName>
        <fullName evidence="4">DUF2975 domain-containing protein</fullName>
    </recommendedName>
</protein>
<feature type="transmembrane region" description="Helical" evidence="1">
    <location>
        <begin position="12"/>
        <end position="31"/>
    </location>
</feature>
<evidence type="ECO:0000313" key="2">
    <source>
        <dbReference type="EMBL" id="RIV87523.1"/>
    </source>
</evidence>
<keyword evidence="1" id="KW-0472">Membrane</keyword>
<sequence>MSGQKKHSNHIWAAGTFVVLCLIGFGARQAIGTIYSSAEATLLIEALSRAGLYLGSAIVTASATTLALMLTMIGMMRRMDSDFGDTTYRGVELIARLSTVSLMLGLVVLLAFTLPVGEFQELPAAWFDNLYNVLFAACVIMVGLIAATVTVLYRTLRQIIATITPGDDV</sequence>
<proteinExistence type="predicted"/>
<gene>
    <name evidence="2" type="ORF">D2V07_04005</name>
</gene>
<evidence type="ECO:0008006" key="4">
    <source>
        <dbReference type="Google" id="ProtNLM"/>
    </source>
</evidence>
<dbReference type="EMBL" id="QXFL01000002">
    <property type="protein sequence ID" value="RIV87523.1"/>
    <property type="molecule type" value="Genomic_DNA"/>
</dbReference>
<keyword evidence="1" id="KW-0812">Transmembrane</keyword>
<feature type="transmembrane region" description="Helical" evidence="1">
    <location>
        <begin position="133"/>
        <end position="153"/>
    </location>
</feature>
<dbReference type="OrthoDB" id="7629491at2"/>
<evidence type="ECO:0000313" key="3">
    <source>
        <dbReference type="Proteomes" id="UP000286576"/>
    </source>
</evidence>
<dbReference type="RefSeq" id="WP_119585035.1">
    <property type="nucleotide sequence ID" value="NZ_CAWODQ010000012.1"/>
</dbReference>
<keyword evidence="3" id="KW-1185">Reference proteome</keyword>
<reference evidence="2 3" key="1">
    <citation type="submission" date="2018-08" db="EMBL/GenBank/DDBJ databases">
        <title>Erythrobacter zhengii sp.nov., a bacterium isolated from deep-sea sediment.</title>
        <authorList>
            <person name="Fang C."/>
            <person name="Wu Y.-H."/>
            <person name="Sun C."/>
            <person name="Wang H."/>
            <person name="Cheng H."/>
            <person name="Meng F.-X."/>
            <person name="Wang C.-S."/>
            <person name="Xu X.-W."/>
        </authorList>
    </citation>
    <scope>NUCLEOTIDE SEQUENCE [LARGE SCALE GENOMIC DNA]</scope>
    <source>
        <strain evidence="2 3">V18</strain>
    </source>
</reference>
<name>A0A418NU01_9SPHN</name>
<feature type="transmembrane region" description="Helical" evidence="1">
    <location>
        <begin position="51"/>
        <end position="73"/>
    </location>
</feature>
<dbReference type="Proteomes" id="UP000286576">
    <property type="component" value="Unassembled WGS sequence"/>
</dbReference>
<accession>A0A418NU01</accession>
<evidence type="ECO:0000256" key="1">
    <source>
        <dbReference type="SAM" id="Phobius"/>
    </source>
</evidence>
<keyword evidence="1" id="KW-1133">Transmembrane helix</keyword>
<comment type="caution">
    <text evidence="2">The sequence shown here is derived from an EMBL/GenBank/DDBJ whole genome shotgun (WGS) entry which is preliminary data.</text>
</comment>
<organism evidence="2 3">
    <name type="scientific">Aurantiacibacter zhengii</name>
    <dbReference type="NCBI Taxonomy" id="2307003"/>
    <lineage>
        <taxon>Bacteria</taxon>
        <taxon>Pseudomonadati</taxon>
        <taxon>Pseudomonadota</taxon>
        <taxon>Alphaproteobacteria</taxon>
        <taxon>Sphingomonadales</taxon>
        <taxon>Erythrobacteraceae</taxon>
        <taxon>Aurantiacibacter</taxon>
    </lineage>
</organism>